<dbReference type="EMBL" id="VSSQ01041634">
    <property type="protein sequence ID" value="MPM95102.1"/>
    <property type="molecule type" value="Genomic_DNA"/>
</dbReference>
<keyword evidence="1" id="KW-0805">Transcription regulation</keyword>
<dbReference type="Gene3D" id="2.10.109.10">
    <property type="entry name" value="Umud Fragment, subunit A"/>
    <property type="match status" value="1"/>
</dbReference>
<protein>
    <submittedName>
        <fullName evidence="5">LexA repressor</fullName>
        <ecNumber evidence="5">3.4.21.88</ecNumber>
    </submittedName>
</protein>
<organism evidence="5">
    <name type="scientific">bioreactor metagenome</name>
    <dbReference type="NCBI Taxonomy" id="1076179"/>
    <lineage>
        <taxon>unclassified sequences</taxon>
        <taxon>metagenomes</taxon>
        <taxon>ecological metagenomes</taxon>
    </lineage>
</organism>
<dbReference type="PANTHER" id="PTHR40661:SF1">
    <property type="entry name" value="HTH CRO_C1-TYPE DOMAIN-CONTAINING PROTEIN"/>
    <property type="match status" value="1"/>
</dbReference>
<dbReference type="GO" id="GO:0003677">
    <property type="term" value="F:DNA binding"/>
    <property type="evidence" value="ECO:0007669"/>
    <property type="project" value="UniProtKB-KW"/>
</dbReference>
<accession>A0A645E3G3</accession>
<dbReference type="InterPro" id="IPR015927">
    <property type="entry name" value="Peptidase_S24_S26A/B/C"/>
</dbReference>
<dbReference type="Pfam" id="PF00717">
    <property type="entry name" value="Peptidase_S24"/>
    <property type="match status" value="1"/>
</dbReference>
<gene>
    <name evidence="5" type="primary">lexA_47</name>
    <name evidence="5" type="ORF">SDC9_142253</name>
</gene>
<dbReference type="EC" id="3.4.21.88" evidence="5"/>
<keyword evidence="2" id="KW-0238">DNA-binding</keyword>
<evidence type="ECO:0000313" key="5">
    <source>
        <dbReference type="EMBL" id="MPM95102.1"/>
    </source>
</evidence>
<sequence>MNREGRAKVEEFADILVASGRFRVQDNVIPFVQRSMPVYDLPASAGTGVFLDSSEYEMIPVGAEVPINANFGVRVSGDSMEPSYHDRQVVWVQQQPTLMDGDIGIFVLNGHAYIKQWQTSLKGTNLVSLNPAYSPIPIHESDELRTFGKVLS</sequence>
<evidence type="ECO:0000256" key="1">
    <source>
        <dbReference type="ARBA" id="ARBA00023015"/>
    </source>
</evidence>
<dbReference type="GO" id="GO:0004252">
    <property type="term" value="F:serine-type endopeptidase activity"/>
    <property type="evidence" value="ECO:0007669"/>
    <property type="project" value="UniProtKB-EC"/>
</dbReference>
<dbReference type="AlphaFoldDB" id="A0A645E3G3"/>
<proteinExistence type="predicted"/>
<evidence type="ECO:0000256" key="3">
    <source>
        <dbReference type="ARBA" id="ARBA00023163"/>
    </source>
</evidence>
<evidence type="ECO:0000256" key="2">
    <source>
        <dbReference type="ARBA" id="ARBA00023125"/>
    </source>
</evidence>
<feature type="domain" description="Peptidase S24/S26A/S26B/S26C" evidence="4">
    <location>
        <begin position="38"/>
        <end position="150"/>
    </location>
</feature>
<dbReference type="SUPFAM" id="SSF51306">
    <property type="entry name" value="LexA/Signal peptidase"/>
    <property type="match status" value="1"/>
</dbReference>
<keyword evidence="3" id="KW-0804">Transcription</keyword>
<dbReference type="InterPro" id="IPR036286">
    <property type="entry name" value="LexA/Signal_pep-like_sf"/>
</dbReference>
<keyword evidence="5" id="KW-0378">Hydrolase</keyword>
<comment type="caution">
    <text evidence="5">The sequence shown here is derived from an EMBL/GenBank/DDBJ whole genome shotgun (WGS) entry which is preliminary data.</text>
</comment>
<name>A0A645E3G3_9ZZZZ</name>
<evidence type="ECO:0000259" key="4">
    <source>
        <dbReference type="Pfam" id="PF00717"/>
    </source>
</evidence>
<dbReference type="PANTHER" id="PTHR40661">
    <property type="match status" value="1"/>
</dbReference>
<reference evidence="5" key="1">
    <citation type="submission" date="2019-08" db="EMBL/GenBank/DDBJ databases">
        <authorList>
            <person name="Kucharzyk K."/>
            <person name="Murdoch R.W."/>
            <person name="Higgins S."/>
            <person name="Loffler F."/>
        </authorList>
    </citation>
    <scope>NUCLEOTIDE SEQUENCE</scope>
</reference>
<dbReference type="InterPro" id="IPR039418">
    <property type="entry name" value="LexA-like"/>
</dbReference>
<dbReference type="CDD" id="cd06529">
    <property type="entry name" value="S24_LexA-like"/>
    <property type="match status" value="1"/>
</dbReference>